<dbReference type="EMBL" id="JBHSZI010000001">
    <property type="protein sequence ID" value="MFC7058672.1"/>
    <property type="molecule type" value="Genomic_DNA"/>
</dbReference>
<gene>
    <name evidence="2" type="ORF">ACFQQG_11385</name>
</gene>
<protein>
    <submittedName>
        <fullName evidence="2">Uncharacterized protein</fullName>
    </submittedName>
</protein>
<reference evidence="2 3" key="1">
    <citation type="journal article" date="2019" name="Int. J. Syst. Evol. Microbiol.">
        <title>The Global Catalogue of Microorganisms (GCM) 10K type strain sequencing project: providing services to taxonomists for standard genome sequencing and annotation.</title>
        <authorList>
            <consortium name="The Broad Institute Genomics Platform"/>
            <consortium name="The Broad Institute Genome Sequencing Center for Infectious Disease"/>
            <person name="Wu L."/>
            <person name="Ma J."/>
        </authorList>
    </citation>
    <scope>NUCLEOTIDE SEQUENCE [LARGE SCALE GENOMIC DNA]</scope>
    <source>
        <strain evidence="2 3">JCM 30072</strain>
    </source>
</reference>
<evidence type="ECO:0000313" key="3">
    <source>
        <dbReference type="Proteomes" id="UP001596445"/>
    </source>
</evidence>
<feature type="region of interest" description="Disordered" evidence="1">
    <location>
        <begin position="1"/>
        <end position="54"/>
    </location>
</feature>
<proteinExistence type="predicted"/>
<feature type="compositionally biased region" description="Basic and acidic residues" evidence="1">
    <location>
        <begin position="35"/>
        <end position="54"/>
    </location>
</feature>
<keyword evidence="3" id="KW-1185">Reference proteome</keyword>
<evidence type="ECO:0000313" key="2">
    <source>
        <dbReference type="EMBL" id="MFC7058672.1"/>
    </source>
</evidence>
<organism evidence="2 3">
    <name type="scientific">Halovenus salina</name>
    <dbReference type="NCBI Taxonomy" id="1510225"/>
    <lineage>
        <taxon>Archaea</taxon>
        <taxon>Methanobacteriati</taxon>
        <taxon>Methanobacteriota</taxon>
        <taxon>Stenosarchaea group</taxon>
        <taxon>Halobacteria</taxon>
        <taxon>Halobacteriales</taxon>
        <taxon>Haloarculaceae</taxon>
        <taxon>Halovenus</taxon>
    </lineage>
</organism>
<feature type="compositionally biased region" description="Basic and acidic residues" evidence="1">
    <location>
        <begin position="1"/>
        <end position="17"/>
    </location>
</feature>
<dbReference type="AlphaFoldDB" id="A0ABD5W7G4"/>
<name>A0ABD5W7G4_9EURY</name>
<dbReference type="RefSeq" id="WP_382187045.1">
    <property type="nucleotide sequence ID" value="NZ_JBHSZI010000001.1"/>
</dbReference>
<sequence length="119" mass="13652">MDQRRGEKRRDERQHEVGDEERDDGDTVQTGGHQAEGHAQKHREKAESGETADCRKQKQLWIVSHDEQTVLRQDKSCFETLEELHVRGFAACLYISTRRVSSSESEVRRGLHGNPPSRG</sequence>
<comment type="caution">
    <text evidence="2">The sequence shown here is derived from an EMBL/GenBank/DDBJ whole genome shotgun (WGS) entry which is preliminary data.</text>
</comment>
<dbReference type="Proteomes" id="UP001596445">
    <property type="component" value="Unassembled WGS sequence"/>
</dbReference>
<evidence type="ECO:0000256" key="1">
    <source>
        <dbReference type="SAM" id="MobiDB-lite"/>
    </source>
</evidence>
<accession>A0ABD5W7G4</accession>
<feature type="region of interest" description="Disordered" evidence="1">
    <location>
        <begin position="98"/>
        <end position="119"/>
    </location>
</feature>